<evidence type="ECO:0000256" key="4">
    <source>
        <dbReference type="ARBA" id="ARBA00022763"/>
    </source>
</evidence>
<evidence type="ECO:0000256" key="6">
    <source>
        <dbReference type="ARBA" id="ARBA00023204"/>
    </source>
</evidence>
<evidence type="ECO:0000256" key="3">
    <source>
        <dbReference type="ARBA" id="ARBA00021310"/>
    </source>
</evidence>
<dbReference type="Gene3D" id="1.20.1440.120">
    <property type="entry name" value="Recombination protein O, C-terminal domain"/>
    <property type="match status" value="1"/>
</dbReference>
<dbReference type="GO" id="GO:0006302">
    <property type="term" value="P:double-strand break repair"/>
    <property type="evidence" value="ECO:0007669"/>
    <property type="project" value="TreeGrafter"/>
</dbReference>
<dbReference type="InterPro" id="IPR012340">
    <property type="entry name" value="NA-bd_OB-fold"/>
</dbReference>
<dbReference type="GO" id="GO:0006310">
    <property type="term" value="P:DNA recombination"/>
    <property type="evidence" value="ECO:0007669"/>
    <property type="project" value="UniProtKB-UniRule"/>
</dbReference>
<dbReference type="SUPFAM" id="SSF50249">
    <property type="entry name" value="Nucleic acid-binding proteins"/>
    <property type="match status" value="1"/>
</dbReference>
<dbReference type="GO" id="GO:0043590">
    <property type="term" value="C:bacterial nucleoid"/>
    <property type="evidence" value="ECO:0007669"/>
    <property type="project" value="TreeGrafter"/>
</dbReference>
<dbReference type="KEGG" id="psd:DSC_11550"/>
<name>G7UQF1_PSEUP</name>
<dbReference type="InterPro" id="IPR003717">
    <property type="entry name" value="RecO"/>
</dbReference>
<dbReference type="STRING" id="1045855.DSC_11550"/>
<gene>
    <name evidence="8 10" type="primary">recO</name>
    <name evidence="10" type="ordered locus">DSC_11550</name>
</gene>
<dbReference type="Pfam" id="PF11967">
    <property type="entry name" value="RecO_N"/>
    <property type="match status" value="1"/>
</dbReference>
<dbReference type="NCBIfam" id="TIGR00613">
    <property type="entry name" value="reco"/>
    <property type="match status" value="1"/>
</dbReference>
<dbReference type="InterPro" id="IPR042242">
    <property type="entry name" value="RecO_C"/>
</dbReference>
<evidence type="ECO:0000259" key="9">
    <source>
        <dbReference type="Pfam" id="PF11967"/>
    </source>
</evidence>
<evidence type="ECO:0000256" key="2">
    <source>
        <dbReference type="ARBA" id="ARBA00007452"/>
    </source>
</evidence>
<dbReference type="OrthoDB" id="9804792at2"/>
<keyword evidence="5 8" id="KW-0233">DNA recombination</keyword>
<dbReference type="PANTHER" id="PTHR33991">
    <property type="entry name" value="DNA REPAIR PROTEIN RECO"/>
    <property type="match status" value="1"/>
</dbReference>
<accession>G7UQF1</accession>
<evidence type="ECO:0000256" key="7">
    <source>
        <dbReference type="ARBA" id="ARBA00033409"/>
    </source>
</evidence>
<comment type="similarity">
    <text evidence="2 8">Belongs to the RecO family.</text>
</comment>
<dbReference type="RefSeq" id="WP_014161127.1">
    <property type="nucleotide sequence ID" value="NC_016147.2"/>
</dbReference>
<dbReference type="HOGENOM" id="CLU_066645_1_0_6"/>
<reference evidence="10 11" key="1">
    <citation type="journal article" date="2012" name="J. Bacteriol.">
        <title>Complete Genome Sequence of the BTEX-Degrading Bacterium Pseudoxanthomonas spadix BD-a59.</title>
        <authorList>
            <person name="Lee S.H."/>
            <person name="Jin H.M."/>
            <person name="Lee H.J."/>
            <person name="Kim J.M."/>
            <person name="Jeon C.O."/>
        </authorList>
    </citation>
    <scope>NUCLEOTIDE SEQUENCE [LARGE SCALE GENOMIC DNA]</scope>
    <source>
        <strain evidence="10 11">BD-a59</strain>
    </source>
</reference>
<evidence type="ECO:0000313" key="11">
    <source>
        <dbReference type="Proteomes" id="UP000005870"/>
    </source>
</evidence>
<dbReference type="Gene3D" id="2.40.50.140">
    <property type="entry name" value="Nucleic acid-binding proteins"/>
    <property type="match status" value="1"/>
</dbReference>
<keyword evidence="6 8" id="KW-0234">DNA repair</keyword>
<dbReference type="InterPro" id="IPR022572">
    <property type="entry name" value="DNA_rep/recomb_RecO_N"/>
</dbReference>
<dbReference type="Proteomes" id="UP000005870">
    <property type="component" value="Chromosome"/>
</dbReference>
<evidence type="ECO:0000256" key="8">
    <source>
        <dbReference type="HAMAP-Rule" id="MF_00201"/>
    </source>
</evidence>
<sequence length="245" mass="27106">MQPDDLTAFVLHTRPWRETSLLVEVLSDRHGRMGLIARGLQGSKRHVLRAALQPLQHIRLVVQLRGELGRLVSAEALDAAPRLQGEAMLAAFYVNELMLRLVPRQDPLPDLYVGYAKVRARLAHGAALAWTLRRFERDLLDALGFGVGLDIDGDGEPIDPAARYRLDPEHGARRLLSERAGERQCAPTGQALLALAHDTLPAPSDLADLRRAMRLLLAHHLGPRGLKSWEMLATLPRPPRPGPPP</sequence>
<dbReference type="HAMAP" id="MF_00201">
    <property type="entry name" value="RecO"/>
    <property type="match status" value="1"/>
</dbReference>
<dbReference type="Pfam" id="PF02565">
    <property type="entry name" value="RecO_C"/>
    <property type="match status" value="1"/>
</dbReference>
<evidence type="ECO:0000256" key="5">
    <source>
        <dbReference type="ARBA" id="ARBA00023172"/>
    </source>
</evidence>
<keyword evidence="4 8" id="KW-0227">DNA damage</keyword>
<feature type="domain" description="DNA replication/recombination mediator RecO N-terminal" evidence="9">
    <location>
        <begin position="7"/>
        <end position="78"/>
    </location>
</feature>
<protein>
    <recommendedName>
        <fullName evidence="3 8">DNA repair protein RecO</fullName>
    </recommendedName>
    <alternativeName>
        <fullName evidence="7 8">Recombination protein O</fullName>
    </alternativeName>
</protein>
<evidence type="ECO:0000256" key="1">
    <source>
        <dbReference type="ARBA" id="ARBA00003065"/>
    </source>
</evidence>
<comment type="function">
    <text evidence="1 8">Involved in DNA repair and RecF pathway recombination.</text>
</comment>
<evidence type="ECO:0000313" key="10">
    <source>
        <dbReference type="EMBL" id="AER56954.1"/>
    </source>
</evidence>
<organism evidence="10 11">
    <name type="scientific">Pseudoxanthomonas spadix (strain BD-a59)</name>
    <dbReference type="NCBI Taxonomy" id="1045855"/>
    <lineage>
        <taxon>Bacteria</taxon>
        <taxon>Pseudomonadati</taxon>
        <taxon>Pseudomonadota</taxon>
        <taxon>Gammaproteobacteria</taxon>
        <taxon>Lysobacterales</taxon>
        <taxon>Lysobacteraceae</taxon>
        <taxon>Pseudoxanthomonas</taxon>
    </lineage>
</organism>
<proteinExistence type="inferred from homology"/>
<dbReference type="AlphaFoldDB" id="G7UQF1"/>
<dbReference type="EMBL" id="CP003093">
    <property type="protein sequence ID" value="AER56954.1"/>
    <property type="molecule type" value="Genomic_DNA"/>
</dbReference>
<keyword evidence="11" id="KW-1185">Reference proteome</keyword>
<dbReference type="eggNOG" id="COG1381">
    <property type="taxonomic scope" value="Bacteria"/>
</dbReference>
<dbReference type="PANTHER" id="PTHR33991:SF1">
    <property type="entry name" value="DNA REPAIR PROTEIN RECO"/>
    <property type="match status" value="1"/>
</dbReference>